<reference evidence="2 3" key="1">
    <citation type="submission" date="2024-01" db="EMBL/GenBank/DDBJ databases">
        <title>Comparative genomics of Cryptococcus and Kwoniella reveals pathogenesis evolution and contrasting modes of karyotype evolution via chromosome fusion or intercentromeric recombination.</title>
        <authorList>
            <person name="Coelho M.A."/>
            <person name="David-Palma M."/>
            <person name="Shea T."/>
            <person name="Bowers K."/>
            <person name="McGinley-Smith S."/>
            <person name="Mohammad A.W."/>
            <person name="Gnirke A."/>
            <person name="Yurkov A.M."/>
            <person name="Nowrousian M."/>
            <person name="Sun S."/>
            <person name="Cuomo C.A."/>
            <person name="Heitman J."/>
        </authorList>
    </citation>
    <scope>NUCLEOTIDE SEQUENCE [LARGE SCALE GENOMIC DNA]</scope>
    <source>
        <strain evidence="2">CBS 11374</strain>
    </source>
</reference>
<name>A0ABZ1D1M8_9TREE</name>
<dbReference type="EMBL" id="CP141886">
    <property type="protein sequence ID" value="WRT67800.1"/>
    <property type="molecule type" value="Genomic_DNA"/>
</dbReference>
<dbReference type="Proteomes" id="UP001329825">
    <property type="component" value="Chromosome 6"/>
</dbReference>
<dbReference type="Gene3D" id="3.30.420.10">
    <property type="entry name" value="Ribonuclease H-like superfamily/Ribonuclease H"/>
    <property type="match status" value="1"/>
</dbReference>
<dbReference type="InterPro" id="IPR036397">
    <property type="entry name" value="RNaseH_sf"/>
</dbReference>
<evidence type="ECO:0008006" key="4">
    <source>
        <dbReference type="Google" id="ProtNLM"/>
    </source>
</evidence>
<accession>A0ABZ1D1M8</accession>
<dbReference type="PANTHER" id="PTHR33050">
    <property type="entry name" value="REVERSE TRANSCRIPTASE DOMAIN-CONTAINING PROTEIN"/>
    <property type="match status" value="1"/>
</dbReference>
<evidence type="ECO:0000313" key="3">
    <source>
        <dbReference type="Proteomes" id="UP001329825"/>
    </source>
</evidence>
<feature type="region of interest" description="Disordered" evidence="1">
    <location>
        <begin position="154"/>
        <end position="187"/>
    </location>
</feature>
<feature type="compositionally biased region" description="Basic and acidic residues" evidence="1">
    <location>
        <begin position="176"/>
        <end position="187"/>
    </location>
</feature>
<evidence type="ECO:0000313" key="2">
    <source>
        <dbReference type="EMBL" id="WRT67800.1"/>
    </source>
</evidence>
<feature type="region of interest" description="Disordered" evidence="1">
    <location>
        <begin position="249"/>
        <end position="272"/>
    </location>
</feature>
<gene>
    <name evidence="2" type="ORF">IL334_004774</name>
</gene>
<evidence type="ECO:0000256" key="1">
    <source>
        <dbReference type="SAM" id="MobiDB-lite"/>
    </source>
</evidence>
<proteinExistence type="predicted"/>
<sequence length="272" mass="31199">MTKLSSSLSYKLLRRWDGFLRCLPPFFIPARWEVWSDASGKGYGGHLGPQSRPLDVWQEAHPYLSNGKGSTEYVEAKAVLLSLNKWKNVLKGKKVWCYVDNYQVYQTLNKRYSYQLNHNHNHNPNHTTNSNSTKLYFTPNPFFLSTSLITFQTTPPYSHESQDQDRTQGEMQIPEPKPKPQEKEKEIKCPKVRSTFEEIDKLIKENQITLRARWVWGKDNVLADRLSRLGKGDGRGTLTPHVRQLLDAAKRSTQDVLSEDSSISGSSSTRVA</sequence>
<keyword evidence="3" id="KW-1185">Reference proteome</keyword>
<protein>
    <recommendedName>
        <fullName evidence="4">Reverse transcriptase RNase H-like domain-containing protein</fullName>
    </recommendedName>
</protein>
<dbReference type="InterPro" id="IPR052055">
    <property type="entry name" value="Hepadnavirus_pol/RT"/>
</dbReference>
<feature type="compositionally biased region" description="Low complexity" evidence="1">
    <location>
        <begin position="259"/>
        <end position="272"/>
    </location>
</feature>
<dbReference type="GeneID" id="87956905"/>
<dbReference type="PANTHER" id="PTHR33050:SF7">
    <property type="entry name" value="RIBONUCLEASE H"/>
    <property type="match status" value="1"/>
</dbReference>
<dbReference type="RefSeq" id="XP_062792540.1">
    <property type="nucleotide sequence ID" value="XM_062936489.1"/>
</dbReference>
<organism evidence="2 3">
    <name type="scientific">Kwoniella shivajii</name>
    <dbReference type="NCBI Taxonomy" id="564305"/>
    <lineage>
        <taxon>Eukaryota</taxon>
        <taxon>Fungi</taxon>
        <taxon>Dikarya</taxon>
        <taxon>Basidiomycota</taxon>
        <taxon>Agaricomycotina</taxon>
        <taxon>Tremellomycetes</taxon>
        <taxon>Tremellales</taxon>
        <taxon>Cryptococcaceae</taxon>
        <taxon>Kwoniella</taxon>
    </lineage>
</organism>